<dbReference type="Proteomes" id="UP000714275">
    <property type="component" value="Unassembled WGS sequence"/>
</dbReference>
<evidence type="ECO:0000313" key="1">
    <source>
        <dbReference type="EMBL" id="KAG1766506.1"/>
    </source>
</evidence>
<dbReference type="OrthoDB" id="2505969at2759"/>
<comment type="caution">
    <text evidence="1">The sequence shown here is derived from an EMBL/GenBank/DDBJ whole genome shotgun (WGS) entry which is preliminary data.</text>
</comment>
<keyword evidence="2" id="KW-1185">Reference proteome</keyword>
<dbReference type="EMBL" id="JABBWD010000095">
    <property type="protein sequence ID" value="KAG1766506.1"/>
    <property type="molecule type" value="Genomic_DNA"/>
</dbReference>
<organism evidence="1 2">
    <name type="scientific">Suillus placidus</name>
    <dbReference type="NCBI Taxonomy" id="48579"/>
    <lineage>
        <taxon>Eukaryota</taxon>
        <taxon>Fungi</taxon>
        <taxon>Dikarya</taxon>
        <taxon>Basidiomycota</taxon>
        <taxon>Agaricomycotina</taxon>
        <taxon>Agaricomycetes</taxon>
        <taxon>Agaricomycetidae</taxon>
        <taxon>Boletales</taxon>
        <taxon>Suillineae</taxon>
        <taxon>Suillaceae</taxon>
        <taxon>Suillus</taxon>
    </lineage>
</organism>
<name>A0A9P7CWR1_9AGAM</name>
<proteinExistence type="predicted"/>
<feature type="non-terminal residue" evidence="1">
    <location>
        <position position="109"/>
    </location>
</feature>
<gene>
    <name evidence="1" type="ORF">EV702DRAFT_945086</name>
</gene>
<reference evidence="1" key="1">
    <citation type="journal article" date="2020" name="New Phytol.">
        <title>Comparative genomics reveals dynamic genome evolution in host specialist ectomycorrhizal fungi.</title>
        <authorList>
            <person name="Lofgren L.A."/>
            <person name="Nguyen N.H."/>
            <person name="Vilgalys R."/>
            <person name="Ruytinx J."/>
            <person name="Liao H.L."/>
            <person name="Branco S."/>
            <person name="Kuo A."/>
            <person name="LaButti K."/>
            <person name="Lipzen A."/>
            <person name="Andreopoulos W."/>
            <person name="Pangilinan J."/>
            <person name="Riley R."/>
            <person name="Hundley H."/>
            <person name="Na H."/>
            <person name="Barry K."/>
            <person name="Grigoriev I.V."/>
            <person name="Stajich J.E."/>
            <person name="Kennedy P.G."/>
        </authorList>
    </citation>
    <scope>NUCLEOTIDE SEQUENCE</scope>
    <source>
        <strain evidence="1">DOB743</strain>
    </source>
</reference>
<protein>
    <submittedName>
        <fullName evidence="1">Uncharacterized protein</fullName>
    </submittedName>
</protein>
<dbReference type="AlphaFoldDB" id="A0A9P7CWR1"/>
<accession>A0A9P7CWR1</accession>
<feature type="non-terminal residue" evidence="1">
    <location>
        <position position="1"/>
    </location>
</feature>
<evidence type="ECO:0000313" key="2">
    <source>
        <dbReference type="Proteomes" id="UP000714275"/>
    </source>
</evidence>
<sequence length="109" mass="12427">GEFTLLKHSRHNLLAKSWAILENRGMAAKFFKVLHSHEEMTCLNIEIGRFHAWMEFEEKSMVSAIAALNDKASPLLASELQRQDAARRHVNNIHCTHLQKVCLLDGYTG</sequence>